<sequence length="80" mass="9097">MLECKVYYLMQNWGMTWQLVFQVYNRRVEIADDKFVPPGSVITTQEQADELPERVGSAYENINSAVVPMNEKLAEGGNLA</sequence>
<dbReference type="EMBL" id="VOAH01000001">
    <property type="protein sequence ID" value="TVP41942.1"/>
    <property type="molecule type" value="Genomic_DNA"/>
</dbReference>
<reference evidence="1 2" key="1">
    <citation type="journal article" date="2019" name="Front. Microbiol.">
        <title>Ammonia Oxidation by the Arctic Terrestrial Thaumarchaeote Candidatus Nitrosocosmicus arcticus Is Stimulated by Increasing Temperatures.</title>
        <authorList>
            <person name="Alves R.J.E."/>
            <person name="Kerou M."/>
            <person name="Zappe A."/>
            <person name="Bittner R."/>
            <person name="Abby S.S."/>
            <person name="Schmidt H.A."/>
            <person name="Pfeifer K."/>
            <person name="Schleper C."/>
        </authorList>
    </citation>
    <scope>NUCLEOTIDE SEQUENCE [LARGE SCALE GENOMIC DNA]</scope>
    <source>
        <strain evidence="1 2">Kfb</strain>
    </source>
</reference>
<evidence type="ECO:0000313" key="1">
    <source>
        <dbReference type="EMBL" id="TVP41942.1"/>
    </source>
</evidence>
<proteinExistence type="predicted"/>
<name>A0A557SZB0_9ARCH</name>
<dbReference type="Proteomes" id="UP000315289">
    <property type="component" value="Unassembled WGS sequence"/>
</dbReference>
<organism evidence="1 2">
    <name type="scientific">Candidatus Nitrosocosmicus arcticus</name>
    <dbReference type="NCBI Taxonomy" id="2035267"/>
    <lineage>
        <taxon>Archaea</taxon>
        <taxon>Nitrososphaerota</taxon>
        <taxon>Nitrososphaeria</taxon>
        <taxon>Nitrososphaerales</taxon>
        <taxon>Nitrososphaeraceae</taxon>
        <taxon>Candidatus Nitrosocosmicus</taxon>
    </lineage>
</organism>
<evidence type="ECO:0000313" key="2">
    <source>
        <dbReference type="Proteomes" id="UP000315289"/>
    </source>
</evidence>
<dbReference type="AlphaFoldDB" id="A0A557SZB0"/>
<protein>
    <submittedName>
        <fullName evidence="1">Uncharacterized protein</fullName>
    </submittedName>
</protein>
<comment type="caution">
    <text evidence="1">The sequence shown here is derived from an EMBL/GenBank/DDBJ whole genome shotgun (WGS) entry which is preliminary data.</text>
</comment>
<accession>A0A557SZB0</accession>
<gene>
    <name evidence="1" type="ORF">NARC_10348</name>
</gene>
<keyword evidence="2" id="KW-1185">Reference proteome</keyword>